<dbReference type="RefSeq" id="WP_104848088.1">
    <property type="nucleotide sequence ID" value="NZ_PKOZ01000001.1"/>
</dbReference>
<dbReference type="Proteomes" id="UP000239663">
    <property type="component" value="Unassembled WGS sequence"/>
</dbReference>
<proteinExistence type="predicted"/>
<accession>A0A2S7N4S3</accession>
<dbReference type="Gene3D" id="3.30.460.10">
    <property type="entry name" value="Beta Polymerase, domain 2"/>
    <property type="match status" value="1"/>
</dbReference>
<dbReference type="InterPro" id="IPR043519">
    <property type="entry name" value="NT_sf"/>
</dbReference>
<dbReference type="SUPFAM" id="SSF81301">
    <property type="entry name" value="Nucleotidyltransferase"/>
    <property type="match status" value="1"/>
</dbReference>
<dbReference type="GO" id="GO:0016779">
    <property type="term" value="F:nucleotidyltransferase activity"/>
    <property type="evidence" value="ECO:0007669"/>
    <property type="project" value="InterPro"/>
</dbReference>
<dbReference type="OrthoDB" id="1682923at2"/>
<keyword evidence="3" id="KW-1185">Reference proteome</keyword>
<evidence type="ECO:0000313" key="2">
    <source>
        <dbReference type="EMBL" id="PQD96993.1"/>
    </source>
</evidence>
<gene>
    <name evidence="2" type="ORF">CYL18_03705</name>
</gene>
<sequence length="146" mass="16768">MDNSFYMKEKADYFLQELKKWAEFQNHINGAAVVGSFARGDFHLNSDVDLVIISMNQEKTIQCIMSEFMPDSIGEHRLEHWGPFVTSLRIFYSNELEVEYSVATNAWVMEPLDPGTKNVAENGFKILLDKEAVFSSVIKHLNEKSK</sequence>
<dbReference type="CDD" id="cd05403">
    <property type="entry name" value="NT_KNTase_like"/>
    <property type="match status" value="1"/>
</dbReference>
<evidence type="ECO:0000313" key="3">
    <source>
        <dbReference type="Proteomes" id="UP000239663"/>
    </source>
</evidence>
<dbReference type="Pfam" id="PF01909">
    <property type="entry name" value="NTP_transf_2"/>
    <property type="match status" value="1"/>
</dbReference>
<dbReference type="AlphaFoldDB" id="A0A2S7N4S3"/>
<reference evidence="2 3" key="1">
    <citation type="submission" date="2017-12" db="EMBL/GenBank/DDBJ databases">
        <title>Taxonomic description and draft genome of Pradoshia cofamensis Gen. nov., sp. nov., a thermotolerant bacillale isolated from anterior gut of earthworm Eisenia fetida.</title>
        <authorList>
            <person name="Saha T."/>
            <person name="Chakraborty R."/>
        </authorList>
    </citation>
    <scope>NUCLEOTIDE SEQUENCE [LARGE SCALE GENOMIC DNA]</scope>
    <source>
        <strain evidence="2 3">EAG3</strain>
    </source>
</reference>
<comment type="caution">
    <text evidence="2">The sequence shown here is derived from an EMBL/GenBank/DDBJ whole genome shotgun (WGS) entry which is preliminary data.</text>
</comment>
<dbReference type="EMBL" id="PKOZ01000001">
    <property type="protein sequence ID" value="PQD96993.1"/>
    <property type="molecule type" value="Genomic_DNA"/>
</dbReference>
<protein>
    <recommendedName>
        <fullName evidence="1">Polymerase nucleotidyl transferase domain-containing protein</fullName>
    </recommendedName>
</protein>
<feature type="domain" description="Polymerase nucleotidyl transferase" evidence="1">
    <location>
        <begin position="23"/>
        <end position="121"/>
    </location>
</feature>
<organism evidence="2 3">
    <name type="scientific">Pradoshia eiseniae</name>
    <dbReference type="NCBI Taxonomy" id="2064768"/>
    <lineage>
        <taxon>Bacteria</taxon>
        <taxon>Bacillati</taxon>
        <taxon>Bacillota</taxon>
        <taxon>Bacilli</taxon>
        <taxon>Bacillales</taxon>
        <taxon>Bacillaceae</taxon>
        <taxon>Pradoshia</taxon>
    </lineage>
</organism>
<dbReference type="InterPro" id="IPR002934">
    <property type="entry name" value="Polymerase_NTP_transf_dom"/>
</dbReference>
<evidence type="ECO:0000259" key="1">
    <source>
        <dbReference type="Pfam" id="PF01909"/>
    </source>
</evidence>
<name>A0A2S7N4S3_9BACI</name>